<gene>
    <name evidence="1" type="primary">AVEN_181708_1</name>
    <name evidence="1" type="ORF">CEXT_717431</name>
</gene>
<evidence type="ECO:0000313" key="1">
    <source>
        <dbReference type="EMBL" id="GIY21973.1"/>
    </source>
</evidence>
<dbReference type="Proteomes" id="UP001054945">
    <property type="component" value="Unassembled WGS sequence"/>
</dbReference>
<proteinExistence type="predicted"/>
<reference evidence="1 2" key="1">
    <citation type="submission" date="2021-06" db="EMBL/GenBank/DDBJ databases">
        <title>Caerostris extrusa draft genome.</title>
        <authorList>
            <person name="Kono N."/>
            <person name="Arakawa K."/>
        </authorList>
    </citation>
    <scope>NUCLEOTIDE SEQUENCE [LARGE SCALE GENOMIC DNA]</scope>
</reference>
<protein>
    <submittedName>
        <fullName evidence="1">CUB domain-containing protein</fullName>
    </submittedName>
</protein>
<dbReference type="Gene3D" id="2.60.120.290">
    <property type="entry name" value="Spermadhesin, CUB domain"/>
    <property type="match status" value="1"/>
</dbReference>
<dbReference type="EMBL" id="BPLR01008077">
    <property type="protein sequence ID" value="GIY21973.1"/>
    <property type="molecule type" value="Genomic_DNA"/>
</dbReference>
<dbReference type="SUPFAM" id="SSF49854">
    <property type="entry name" value="Spermadhesin, CUB domain"/>
    <property type="match status" value="1"/>
</dbReference>
<name>A0AAV4RJ68_CAEEX</name>
<dbReference type="AlphaFoldDB" id="A0AAV4RJ68"/>
<dbReference type="InterPro" id="IPR035914">
    <property type="entry name" value="Sperma_CUB_dom_sf"/>
</dbReference>
<sequence>MRTLNLDQHQQILQHQNNRHQRVYLFARLPALLSQSVQLHLEHRVLRRARDEARGPGHGPEARIQTRGRRLCPDSLVILENNHRILYTCGQADDKTRIPIQSTGGHLQVTFKSNEFLPSRGFLLYYKFNGCQKTTSAIRLSRVQ</sequence>
<accession>A0AAV4RJ68</accession>
<evidence type="ECO:0000313" key="2">
    <source>
        <dbReference type="Proteomes" id="UP001054945"/>
    </source>
</evidence>
<keyword evidence="2" id="KW-1185">Reference proteome</keyword>
<organism evidence="1 2">
    <name type="scientific">Caerostris extrusa</name>
    <name type="common">Bark spider</name>
    <name type="synonym">Caerostris bankana</name>
    <dbReference type="NCBI Taxonomy" id="172846"/>
    <lineage>
        <taxon>Eukaryota</taxon>
        <taxon>Metazoa</taxon>
        <taxon>Ecdysozoa</taxon>
        <taxon>Arthropoda</taxon>
        <taxon>Chelicerata</taxon>
        <taxon>Arachnida</taxon>
        <taxon>Araneae</taxon>
        <taxon>Araneomorphae</taxon>
        <taxon>Entelegynae</taxon>
        <taxon>Araneoidea</taxon>
        <taxon>Araneidae</taxon>
        <taxon>Caerostris</taxon>
    </lineage>
</organism>
<comment type="caution">
    <text evidence="1">The sequence shown here is derived from an EMBL/GenBank/DDBJ whole genome shotgun (WGS) entry which is preliminary data.</text>
</comment>